<feature type="domain" description="Beta-mannosidase-like galactose-binding" evidence="7">
    <location>
        <begin position="110"/>
        <end position="184"/>
    </location>
</feature>
<comment type="similarity">
    <text evidence="1">Belongs to the glycosyl hydrolase 2 family.</text>
</comment>
<keyword evidence="2 8" id="KW-0378">Hydrolase</keyword>
<dbReference type="Pfam" id="PF22666">
    <property type="entry name" value="Glyco_hydro_2_N2"/>
    <property type="match status" value="1"/>
</dbReference>
<evidence type="ECO:0000259" key="7">
    <source>
        <dbReference type="Pfam" id="PF22666"/>
    </source>
</evidence>
<dbReference type="SUPFAM" id="SSF49303">
    <property type="entry name" value="beta-Galactosidase/glucuronidase domain"/>
    <property type="match status" value="1"/>
</dbReference>
<dbReference type="PANTHER" id="PTHR42732">
    <property type="entry name" value="BETA-GALACTOSIDASE"/>
    <property type="match status" value="1"/>
</dbReference>
<dbReference type="Proteomes" id="UP001207742">
    <property type="component" value="Unassembled WGS sequence"/>
</dbReference>
<feature type="domain" description="Glycoside hydrolase family 2 catalytic" evidence="6">
    <location>
        <begin position="353"/>
        <end position="464"/>
    </location>
</feature>
<evidence type="ECO:0000259" key="5">
    <source>
        <dbReference type="Pfam" id="PF00703"/>
    </source>
</evidence>
<dbReference type="InterPro" id="IPR054593">
    <property type="entry name" value="Beta-mannosidase-like_N2"/>
</dbReference>
<keyword evidence="9" id="KW-1185">Reference proteome</keyword>
<dbReference type="Gene3D" id="3.20.20.80">
    <property type="entry name" value="Glycosidases"/>
    <property type="match status" value="1"/>
</dbReference>
<organism evidence="8 9">
    <name type="scientific">Chitinophaga nivalis</name>
    <dbReference type="NCBI Taxonomy" id="2991709"/>
    <lineage>
        <taxon>Bacteria</taxon>
        <taxon>Pseudomonadati</taxon>
        <taxon>Bacteroidota</taxon>
        <taxon>Chitinophagia</taxon>
        <taxon>Chitinophagales</taxon>
        <taxon>Chitinophagaceae</taxon>
        <taxon>Chitinophaga</taxon>
    </lineage>
</organism>
<feature type="domain" description="Glycoside hydrolase family 2 immunoglobulin-like beta-sandwich" evidence="5">
    <location>
        <begin position="216"/>
        <end position="310"/>
    </location>
</feature>
<evidence type="ECO:0000313" key="8">
    <source>
        <dbReference type="EMBL" id="MCW3483060.1"/>
    </source>
</evidence>
<keyword evidence="4" id="KW-0732">Signal</keyword>
<dbReference type="Gene3D" id="2.60.120.260">
    <property type="entry name" value="Galactose-binding domain-like"/>
    <property type="match status" value="1"/>
</dbReference>
<dbReference type="SUPFAM" id="SSF51445">
    <property type="entry name" value="(Trans)glycosidases"/>
    <property type="match status" value="1"/>
</dbReference>
<dbReference type="InterPro" id="IPR006102">
    <property type="entry name" value="Ig-like_GH2"/>
</dbReference>
<keyword evidence="3" id="KW-0326">Glycosidase</keyword>
<dbReference type="InterPro" id="IPR008979">
    <property type="entry name" value="Galactose-bd-like_sf"/>
</dbReference>
<dbReference type="EMBL" id="JAPDNS010000001">
    <property type="protein sequence ID" value="MCW3483060.1"/>
    <property type="molecule type" value="Genomic_DNA"/>
</dbReference>
<evidence type="ECO:0000256" key="1">
    <source>
        <dbReference type="ARBA" id="ARBA00007401"/>
    </source>
</evidence>
<name>A0ABT3IGI0_9BACT</name>
<evidence type="ECO:0000256" key="4">
    <source>
        <dbReference type="SAM" id="SignalP"/>
    </source>
</evidence>
<evidence type="ECO:0000259" key="6">
    <source>
        <dbReference type="Pfam" id="PF02836"/>
    </source>
</evidence>
<reference evidence="8 9" key="1">
    <citation type="submission" date="2022-10" db="EMBL/GenBank/DDBJ databases">
        <title>Chitinophaga nivalis PC15 sp. nov., isolated from Pyeongchang county, South Korea.</title>
        <authorList>
            <person name="Trinh H.N."/>
        </authorList>
    </citation>
    <scope>NUCLEOTIDE SEQUENCE [LARGE SCALE GENOMIC DNA]</scope>
    <source>
        <strain evidence="8 9">PC14</strain>
    </source>
</reference>
<dbReference type="InterPro" id="IPR006103">
    <property type="entry name" value="Glyco_hydro_2_cat"/>
</dbReference>
<evidence type="ECO:0000256" key="3">
    <source>
        <dbReference type="ARBA" id="ARBA00023295"/>
    </source>
</evidence>
<sequence>MQKGKQLLLVLAVLIWSNQSKAQSGWQIQPVTIQTRWAKEVSPSNALPAYPRPQMVRSKWENLNGLWEYAVTTKDKSRPDNYEGKILVPYPIESALSGVKKSLLPTQLLWYKKNIPKPTLKKGERLLLHFGAVDYQATVYLNGKTLGEHSGGYQHFSFDITDLIRNGKNELVVKVFDPSEQGNNPHGKQVLRPQGIMYTASSGIWQTVWLETVPDVYISGIYLTPDVDKSQLQLTINTNTKESGYTIQATARSNGSIVSSNTLLPNQSNNLPVPSPQLWSPETPFLYDLDIALLYQGKVVDSIKSYFGMRKVEIKKDTDGKEKIFLNNQYTFNLGVLDQGFWPEGLYTAPTDEALMFDISAIKSMGFNTIRKHVKLEPDRWYYHCDKAGILVWQDMPTCADTSKAARQIFEAENKENLLQLHNYPSIITWVLFNEGWMRYDQKRLAKWIKETDPSRIVNAHSGENYDKITEAEEKWRDGDLTDTHEYPGPGMPPYLPNKAMVIGEWGGVGVSIWQHQWKGYDSWGYIKIPTLQFPSKYKMMTKLLKVYKEDGGLSGAIYTEPFDVETEENGFITYDREIIKIPIDTLRMINRMITAATSPIDLSFHCTTADTADHFKKYERIQNDARKSILTYQGAANWPKMINTVDEYIKICAPIVLPAELNMYSWAIFQNCDDPASLNAAVEWIKFGLLREPGDKNSIDTYANLLYKLRRKSEAIKLEEEALAIAVAINNQKAIDIYEDTLNKMKKGEKTWPE</sequence>
<dbReference type="SUPFAM" id="SSF49785">
    <property type="entry name" value="Galactose-binding domain-like"/>
    <property type="match status" value="1"/>
</dbReference>
<gene>
    <name evidence="8" type="ORF">OL497_04110</name>
</gene>
<feature type="signal peptide" evidence="4">
    <location>
        <begin position="1"/>
        <end position="22"/>
    </location>
</feature>
<comment type="caution">
    <text evidence="8">The sequence shown here is derived from an EMBL/GenBank/DDBJ whole genome shotgun (WGS) entry which is preliminary data.</text>
</comment>
<dbReference type="GO" id="GO:0016787">
    <property type="term" value="F:hydrolase activity"/>
    <property type="evidence" value="ECO:0007669"/>
    <property type="project" value="UniProtKB-KW"/>
</dbReference>
<feature type="chain" id="PRO_5045249322" evidence="4">
    <location>
        <begin position="23"/>
        <end position="755"/>
    </location>
</feature>
<dbReference type="InterPro" id="IPR036156">
    <property type="entry name" value="Beta-gal/glucu_dom_sf"/>
</dbReference>
<dbReference type="InterPro" id="IPR013783">
    <property type="entry name" value="Ig-like_fold"/>
</dbReference>
<dbReference type="InterPro" id="IPR051913">
    <property type="entry name" value="GH2_Domain-Containing"/>
</dbReference>
<dbReference type="PANTHER" id="PTHR42732:SF2">
    <property type="entry name" value="BETA-MANNOSIDASE"/>
    <property type="match status" value="1"/>
</dbReference>
<dbReference type="Pfam" id="PF02836">
    <property type="entry name" value="Glyco_hydro_2_C"/>
    <property type="match status" value="1"/>
</dbReference>
<evidence type="ECO:0000256" key="2">
    <source>
        <dbReference type="ARBA" id="ARBA00022801"/>
    </source>
</evidence>
<dbReference type="Gene3D" id="2.60.40.10">
    <property type="entry name" value="Immunoglobulins"/>
    <property type="match status" value="1"/>
</dbReference>
<dbReference type="InterPro" id="IPR017853">
    <property type="entry name" value="GH"/>
</dbReference>
<accession>A0ABT3IGI0</accession>
<dbReference type="RefSeq" id="WP_264728014.1">
    <property type="nucleotide sequence ID" value="NZ_JAPDNR010000001.1"/>
</dbReference>
<protein>
    <submittedName>
        <fullName evidence="8">Glycoside hydrolase family 2</fullName>
    </submittedName>
</protein>
<proteinExistence type="inferred from homology"/>
<evidence type="ECO:0000313" key="9">
    <source>
        <dbReference type="Proteomes" id="UP001207742"/>
    </source>
</evidence>
<dbReference type="Pfam" id="PF00703">
    <property type="entry name" value="Glyco_hydro_2"/>
    <property type="match status" value="1"/>
</dbReference>